<proteinExistence type="predicted"/>
<evidence type="ECO:0000313" key="2">
    <source>
        <dbReference type="EMBL" id="KWA52140.1"/>
    </source>
</evidence>
<organism evidence="2">
    <name type="scientific">Burkholderia stagnalis</name>
    <dbReference type="NCBI Taxonomy" id="1503054"/>
    <lineage>
        <taxon>Bacteria</taxon>
        <taxon>Pseudomonadati</taxon>
        <taxon>Pseudomonadota</taxon>
        <taxon>Betaproteobacteria</taxon>
        <taxon>Burkholderiales</taxon>
        <taxon>Burkholderiaceae</taxon>
        <taxon>Burkholderia</taxon>
        <taxon>Burkholderia cepacia complex</taxon>
    </lineage>
</organism>
<gene>
    <name evidence="2" type="ORF">WT44_31115</name>
</gene>
<comment type="caution">
    <text evidence="2">The sequence shown here is derived from an EMBL/GenBank/DDBJ whole genome shotgun (WGS) entry which is preliminary data.</text>
</comment>
<evidence type="ECO:0000313" key="3">
    <source>
        <dbReference type="Proteomes" id="UP000068603"/>
    </source>
</evidence>
<dbReference type="AlphaFoldDB" id="A0A119GX79"/>
<feature type="compositionally biased region" description="Basic and acidic residues" evidence="1">
    <location>
        <begin position="51"/>
        <end position="65"/>
    </location>
</feature>
<name>A0A119GX79_9BURK</name>
<evidence type="ECO:0000256" key="1">
    <source>
        <dbReference type="SAM" id="MobiDB-lite"/>
    </source>
</evidence>
<feature type="region of interest" description="Disordered" evidence="1">
    <location>
        <begin position="99"/>
        <end position="123"/>
    </location>
</feature>
<evidence type="ECO:0008006" key="4">
    <source>
        <dbReference type="Google" id="ProtNLM"/>
    </source>
</evidence>
<protein>
    <recommendedName>
        <fullName evidence="4">FlxA-like family protein</fullName>
    </recommendedName>
</protein>
<accession>A0A119GX79</accession>
<reference evidence="2 3" key="1">
    <citation type="submission" date="2015-11" db="EMBL/GenBank/DDBJ databases">
        <title>Expanding the genomic diversity of Burkholderia species for the development of highly accurate diagnostics.</title>
        <authorList>
            <person name="Sahl J."/>
            <person name="Keim P."/>
            <person name="Wagner D."/>
        </authorList>
    </citation>
    <scope>NUCLEOTIDE SEQUENCE [LARGE SCALE GENOMIC DNA]</scope>
    <source>
        <strain evidence="2 3">MSMB1960WGS</strain>
    </source>
</reference>
<dbReference type="Proteomes" id="UP000068603">
    <property type="component" value="Unassembled WGS sequence"/>
</dbReference>
<feature type="compositionally biased region" description="Low complexity" evidence="1">
    <location>
        <begin position="1"/>
        <end position="50"/>
    </location>
</feature>
<sequence length="158" mass="15584">MQIDASLAANTTQATANQTAGASASQPAAAGTVGNAARPASADGSAAAADKAGKTDKAGQADSGEKVGGPGASGEDPAAKVLKELIEKLQRQLAELQKQIEQVSQRAQKDPAAQAEMQALNSQAGQISAALQAAVTKMAELMRSKSGAATGGLVSTQA</sequence>
<dbReference type="EMBL" id="LPHB01000093">
    <property type="protein sequence ID" value="KWA52140.1"/>
    <property type="molecule type" value="Genomic_DNA"/>
</dbReference>
<feature type="region of interest" description="Disordered" evidence="1">
    <location>
        <begin position="1"/>
        <end position="79"/>
    </location>
</feature>